<evidence type="ECO:0000313" key="2">
    <source>
        <dbReference type="Proteomes" id="UP000887013"/>
    </source>
</evidence>
<dbReference type="Proteomes" id="UP000887013">
    <property type="component" value="Unassembled WGS sequence"/>
</dbReference>
<dbReference type="AlphaFoldDB" id="A0A8X6NT60"/>
<evidence type="ECO:0000313" key="1">
    <source>
        <dbReference type="EMBL" id="GFT33733.1"/>
    </source>
</evidence>
<accession>A0A8X6NT60</accession>
<protein>
    <submittedName>
        <fullName evidence="1">Uncharacterized protein</fullName>
    </submittedName>
</protein>
<gene>
    <name evidence="1" type="ORF">NPIL_11021</name>
</gene>
<name>A0A8X6NT60_NEPPI</name>
<proteinExistence type="predicted"/>
<sequence>MRVEDFLERVEEKLSWCFVLLTVMEEEKADFLKTCSREVMWSLECYGTTMNAERYIEILTRFRKRLGRVRPQCA</sequence>
<dbReference type="EMBL" id="BMAW01108386">
    <property type="protein sequence ID" value="GFT33733.1"/>
    <property type="molecule type" value="Genomic_DNA"/>
</dbReference>
<reference evidence="1" key="1">
    <citation type="submission" date="2020-08" db="EMBL/GenBank/DDBJ databases">
        <title>Multicomponent nature underlies the extraordinary mechanical properties of spider dragline silk.</title>
        <authorList>
            <person name="Kono N."/>
            <person name="Nakamura H."/>
            <person name="Mori M."/>
            <person name="Yoshida Y."/>
            <person name="Ohtoshi R."/>
            <person name="Malay A.D."/>
            <person name="Moran D.A.P."/>
            <person name="Tomita M."/>
            <person name="Numata K."/>
            <person name="Arakawa K."/>
        </authorList>
    </citation>
    <scope>NUCLEOTIDE SEQUENCE</scope>
</reference>
<comment type="caution">
    <text evidence="1">The sequence shown here is derived from an EMBL/GenBank/DDBJ whole genome shotgun (WGS) entry which is preliminary data.</text>
</comment>
<organism evidence="1 2">
    <name type="scientific">Nephila pilipes</name>
    <name type="common">Giant wood spider</name>
    <name type="synonym">Nephila maculata</name>
    <dbReference type="NCBI Taxonomy" id="299642"/>
    <lineage>
        <taxon>Eukaryota</taxon>
        <taxon>Metazoa</taxon>
        <taxon>Ecdysozoa</taxon>
        <taxon>Arthropoda</taxon>
        <taxon>Chelicerata</taxon>
        <taxon>Arachnida</taxon>
        <taxon>Araneae</taxon>
        <taxon>Araneomorphae</taxon>
        <taxon>Entelegynae</taxon>
        <taxon>Araneoidea</taxon>
        <taxon>Nephilidae</taxon>
        <taxon>Nephila</taxon>
    </lineage>
</organism>
<keyword evidence="2" id="KW-1185">Reference proteome</keyword>